<dbReference type="InterPro" id="IPR036188">
    <property type="entry name" value="FAD/NAD-bd_sf"/>
</dbReference>
<feature type="binding site" evidence="9">
    <location>
        <position position="437"/>
    </location>
    <ligand>
        <name>FAD</name>
        <dbReference type="ChEBI" id="CHEBI:57692"/>
    </ligand>
</feature>
<feature type="binding site" evidence="10">
    <location>
        <position position="261"/>
    </location>
    <ligand>
        <name>NADP(+)</name>
        <dbReference type="ChEBI" id="CHEBI:58349"/>
    </ligand>
</feature>
<keyword evidence="4 8" id="KW-0274">FAD</keyword>
<evidence type="ECO:0000256" key="9">
    <source>
        <dbReference type="PIRSR" id="PIRSR000362-1"/>
    </source>
</evidence>
<comment type="caution">
    <text evidence="12">The sequence shown here is derived from an EMBL/GenBank/DDBJ whole genome shotgun (WGS) entry which is preliminary data.</text>
</comment>
<feature type="binding site" evidence="9">
    <location>
        <position position="58"/>
    </location>
    <ligand>
        <name>FAD</name>
        <dbReference type="ChEBI" id="CHEBI:57692"/>
    </ligand>
</feature>
<dbReference type="OrthoDB" id="333024at2759"/>
<keyword evidence="13" id="KW-1185">Reference proteome</keyword>
<dbReference type="Proteomes" id="UP000790833">
    <property type="component" value="Unassembled WGS sequence"/>
</dbReference>
<evidence type="ECO:0000256" key="1">
    <source>
        <dbReference type="ARBA" id="ARBA00001974"/>
    </source>
</evidence>
<dbReference type="AlphaFoldDB" id="A0A9P8AIN8"/>
<dbReference type="GO" id="GO:0016491">
    <property type="term" value="F:oxidoreductase activity"/>
    <property type="evidence" value="ECO:0007669"/>
    <property type="project" value="UniProtKB-KW"/>
</dbReference>
<dbReference type="Gene3D" id="3.50.50.60">
    <property type="entry name" value="FAD/NAD(P)-binding domain"/>
    <property type="match status" value="1"/>
</dbReference>
<reference evidence="12" key="1">
    <citation type="submission" date="2021-03" db="EMBL/GenBank/DDBJ databases">
        <authorList>
            <person name="Palmer J.M."/>
        </authorList>
    </citation>
    <scope>NUCLEOTIDE SEQUENCE</scope>
    <source>
        <strain evidence="12">ARV_011</strain>
    </source>
</reference>
<dbReference type="PIRSF" id="PIRSF000362">
    <property type="entry name" value="FNR"/>
    <property type="match status" value="1"/>
</dbReference>
<name>A0A9P8AIN8_9ASCO</name>
<proteinExistence type="inferred from homology"/>
<feature type="binding site" evidence="9">
    <location>
        <position position="66"/>
    </location>
    <ligand>
        <name>FAD</name>
        <dbReference type="ChEBI" id="CHEBI:57692"/>
    </ligand>
</feature>
<dbReference type="RefSeq" id="XP_043048869.1">
    <property type="nucleotide sequence ID" value="XM_043191562.1"/>
</dbReference>
<evidence type="ECO:0000256" key="7">
    <source>
        <dbReference type="ARBA" id="ARBA00048933"/>
    </source>
</evidence>
<evidence type="ECO:0000256" key="4">
    <source>
        <dbReference type="ARBA" id="ARBA00022827"/>
    </source>
</evidence>
<feature type="binding site" evidence="9">
    <location>
        <begin position="444"/>
        <end position="446"/>
    </location>
    <ligand>
        <name>FAD</name>
        <dbReference type="ChEBI" id="CHEBI:57692"/>
    </ligand>
</feature>
<keyword evidence="6 8" id="KW-0560">Oxidoreductase</keyword>
<keyword evidence="3 8" id="KW-0285">Flavoprotein</keyword>
<keyword evidence="5 8" id="KW-0521">NADP</keyword>
<evidence type="ECO:0000313" key="12">
    <source>
        <dbReference type="EMBL" id="KAG7193321.1"/>
    </source>
</evidence>
<evidence type="ECO:0000256" key="5">
    <source>
        <dbReference type="ARBA" id="ARBA00022857"/>
    </source>
</evidence>
<dbReference type="SUPFAM" id="SSF51971">
    <property type="entry name" value="Nucleotide-binding domain"/>
    <property type="match status" value="1"/>
</dbReference>
<feature type="domain" description="FAD/NAD(P)-binding" evidence="11">
    <location>
        <begin position="24"/>
        <end position="281"/>
    </location>
</feature>
<dbReference type="GO" id="GO:0005739">
    <property type="term" value="C:mitochondrion"/>
    <property type="evidence" value="ECO:0007669"/>
    <property type="project" value="UniProtKB-SubCell"/>
</dbReference>
<gene>
    <name evidence="12" type="primary">ARH1</name>
    <name evidence="12" type="ORF">KQ657_000735</name>
</gene>
<feature type="binding site" evidence="10">
    <location>
        <position position="444"/>
    </location>
    <ligand>
        <name>NADP(+)</name>
        <dbReference type="ChEBI" id="CHEBI:58349"/>
    </ligand>
</feature>
<evidence type="ECO:0000256" key="6">
    <source>
        <dbReference type="ARBA" id="ARBA00023002"/>
    </source>
</evidence>
<evidence type="ECO:0000256" key="8">
    <source>
        <dbReference type="PIRNR" id="PIRNR000362"/>
    </source>
</evidence>
<keyword evidence="8" id="KW-0496">Mitochondrion</keyword>
<sequence length="524" mass="59446">MKAVTFIRALLRRHLSSSLNAQRYKVAIVGSGPAASYTAHHLLRKANDNLRFQVDFYERLPSPFGLSRYGVAPDHPEVKNCEECLEDLMADFGSSGNVTSHINTHHDDTRHNGTGHIVRFIGNTEVGKDISLKQLNDNYHSVVLSYGCTDSDNKLKIPGSDLPGVIAARQFVNWYNGHPDYHGPNAFFQPPPLDQIESVTIIGNGNVAFDVARVLLGDPQSHWMKTDINNDALELLKQSSVKAVNIVARRGILESAFSNKEFRELLEMSTNESKIRFIVPEQDELEELSKLDKKSLGRINKRRVKLFEDYIKKYNSWELPDGFKTWSLRYLKSPVEFIKNNDNPDLLSETKFVINELHHDELLKTTTVSPTEKFMSIKNELVILSIGYKGLSLKEFDSMGISFKNNHILNKGGRVLSTQNDDIEGLKHKNGWYTSGWIKNGPQGTIAVTMMDSFDTAQQILEDMANNIHTNADPKQFDITETLPNKVTWDDWKKLDRYEKEKGQAKGKPREKVPTIDQMLTICK</sequence>
<organism evidence="12 13">
    <name type="scientific">Scheffersomyces spartinae</name>
    <dbReference type="NCBI Taxonomy" id="45513"/>
    <lineage>
        <taxon>Eukaryota</taxon>
        <taxon>Fungi</taxon>
        <taxon>Dikarya</taxon>
        <taxon>Ascomycota</taxon>
        <taxon>Saccharomycotina</taxon>
        <taxon>Pichiomycetes</taxon>
        <taxon>Debaryomycetaceae</taxon>
        <taxon>Scheffersomyces</taxon>
    </lineage>
</organism>
<comment type="catalytic activity">
    <reaction evidence="7 8">
        <text>2 reduced [adrenodoxin] + NADP(+) + H(+) = 2 oxidized [adrenodoxin] + NADPH</text>
        <dbReference type="Rhea" id="RHEA:42312"/>
        <dbReference type="Rhea" id="RHEA-COMP:9998"/>
        <dbReference type="Rhea" id="RHEA-COMP:9999"/>
        <dbReference type="ChEBI" id="CHEBI:15378"/>
        <dbReference type="ChEBI" id="CHEBI:33737"/>
        <dbReference type="ChEBI" id="CHEBI:33738"/>
        <dbReference type="ChEBI" id="CHEBI:57783"/>
        <dbReference type="ChEBI" id="CHEBI:58349"/>
        <dbReference type="EC" id="1.18.1.6"/>
    </reaction>
</comment>
<dbReference type="GeneID" id="66114109"/>
<comment type="subcellular location">
    <subcellularLocation>
        <location evidence="8">Mitochondrion</location>
    </subcellularLocation>
</comment>
<dbReference type="PANTHER" id="PTHR48467">
    <property type="entry name" value="GLUTAMATE SYNTHASE 1 [NADH], CHLOROPLASTIC-LIKE"/>
    <property type="match status" value="1"/>
</dbReference>
<feature type="binding site" evidence="9">
    <location>
        <position position="34"/>
    </location>
    <ligand>
        <name>FAD</name>
        <dbReference type="ChEBI" id="CHEBI:57692"/>
    </ligand>
</feature>
<evidence type="ECO:0000313" key="13">
    <source>
        <dbReference type="Proteomes" id="UP000790833"/>
    </source>
</evidence>
<evidence type="ECO:0000259" key="11">
    <source>
        <dbReference type="Pfam" id="PF07992"/>
    </source>
</evidence>
<comment type="similarity">
    <text evidence="2 8">Belongs to the ferredoxin--NADP reductase type 1 family.</text>
</comment>
<comment type="cofactor">
    <cofactor evidence="1 8 9">
        <name>FAD</name>
        <dbReference type="ChEBI" id="CHEBI:57692"/>
    </cofactor>
</comment>
<evidence type="ECO:0000256" key="3">
    <source>
        <dbReference type="ARBA" id="ARBA00022630"/>
    </source>
</evidence>
<dbReference type="Pfam" id="PF07992">
    <property type="entry name" value="Pyr_redox_2"/>
    <property type="match status" value="1"/>
</dbReference>
<evidence type="ECO:0000256" key="10">
    <source>
        <dbReference type="PIRSR" id="PIRSR000362-2"/>
    </source>
</evidence>
<evidence type="ECO:0000256" key="2">
    <source>
        <dbReference type="ARBA" id="ARBA00008312"/>
    </source>
</evidence>
<accession>A0A9P8AIN8</accession>
<dbReference type="PANTHER" id="PTHR48467:SF1">
    <property type="entry name" value="GLUTAMATE SYNTHASE 1 [NADH], CHLOROPLASTIC-LIKE"/>
    <property type="match status" value="1"/>
</dbReference>
<feature type="binding site" evidence="10">
    <location>
        <begin position="249"/>
        <end position="250"/>
    </location>
    <ligand>
        <name>NADP(+)</name>
        <dbReference type="ChEBI" id="CHEBI:58349"/>
    </ligand>
</feature>
<dbReference type="EC" id="1.18.1.6" evidence="8"/>
<dbReference type="Gene3D" id="3.40.50.720">
    <property type="entry name" value="NAD(P)-binding Rossmann-like Domain"/>
    <property type="match status" value="1"/>
</dbReference>
<dbReference type="InterPro" id="IPR021163">
    <property type="entry name" value="Ferredox_Rdtase_adrenod"/>
</dbReference>
<dbReference type="InterPro" id="IPR055275">
    <property type="entry name" value="Ferredox_Rdtase"/>
</dbReference>
<feature type="binding site" evidence="9">
    <location>
        <position position="126"/>
    </location>
    <ligand>
        <name>FAD</name>
        <dbReference type="ChEBI" id="CHEBI:57692"/>
    </ligand>
</feature>
<feature type="binding site" evidence="10">
    <location>
        <begin position="204"/>
        <end position="207"/>
    </location>
    <ligand>
        <name>NADP(+)</name>
        <dbReference type="ChEBI" id="CHEBI:58349"/>
    </ligand>
</feature>
<protein>
    <recommendedName>
        <fullName evidence="8">NADPH:adrenodoxin oxidoreductase, mitochondrial</fullName>
        <ecNumber evidence="8">1.18.1.6</ecNumber>
    </recommendedName>
</protein>
<dbReference type="InterPro" id="IPR023753">
    <property type="entry name" value="FAD/NAD-binding_dom"/>
</dbReference>
<dbReference type="EMBL" id="JAHMUF010000012">
    <property type="protein sequence ID" value="KAG7193321.1"/>
    <property type="molecule type" value="Genomic_DNA"/>
</dbReference>